<dbReference type="Proteomes" id="UP000276776">
    <property type="component" value="Unassembled WGS sequence"/>
</dbReference>
<dbReference type="WBParaSite" id="TCLT_0000700401-mRNA-1">
    <property type="protein sequence ID" value="TCLT_0000700401-mRNA-1"/>
    <property type="gene ID" value="TCLT_0000700401"/>
</dbReference>
<feature type="repeat" description="ANK" evidence="3">
    <location>
        <begin position="72"/>
        <end position="98"/>
    </location>
</feature>
<dbReference type="PROSITE" id="PS50297">
    <property type="entry name" value="ANK_REP_REGION"/>
    <property type="match status" value="2"/>
</dbReference>
<organism evidence="6">
    <name type="scientific">Thelazia callipaeda</name>
    <name type="common">Oriental eyeworm</name>
    <name type="synonym">Parasitic nematode</name>
    <dbReference type="NCBI Taxonomy" id="103827"/>
    <lineage>
        <taxon>Eukaryota</taxon>
        <taxon>Metazoa</taxon>
        <taxon>Ecdysozoa</taxon>
        <taxon>Nematoda</taxon>
        <taxon>Chromadorea</taxon>
        <taxon>Rhabditida</taxon>
        <taxon>Spirurina</taxon>
        <taxon>Spiruromorpha</taxon>
        <taxon>Thelazioidea</taxon>
        <taxon>Thelaziidae</taxon>
        <taxon>Thelazia</taxon>
    </lineage>
</organism>
<evidence type="ECO:0000256" key="2">
    <source>
        <dbReference type="ARBA" id="ARBA00023043"/>
    </source>
</evidence>
<name>A0A0N5D2A3_THECL</name>
<evidence type="ECO:0000313" key="4">
    <source>
        <dbReference type="EMBL" id="VDN04405.1"/>
    </source>
</evidence>
<dbReference type="OMA" id="YELDAFH"/>
<proteinExistence type="predicted"/>
<evidence type="ECO:0000256" key="1">
    <source>
        <dbReference type="ARBA" id="ARBA00022737"/>
    </source>
</evidence>
<dbReference type="AlphaFoldDB" id="A0A0N5D2A3"/>
<protein>
    <submittedName>
        <fullName evidence="6">ANK_REP_REGION domain-containing protein</fullName>
    </submittedName>
</protein>
<keyword evidence="5" id="KW-1185">Reference proteome</keyword>
<dbReference type="InterPro" id="IPR002110">
    <property type="entry name" value="Ankyrin_rpt"/>
</dbReference>
<gene>
    <name evidence="4" type="ORF">TCLT_LOCUS6993</name>
</gene>
<accession>A0A0N5D2A3</accession>
<dbReference type="PROSITE" id="PS50088">
    <property type="entry name" value="ANK_REPEAT"/>
    <property type="match status" value="2"/>
</dbReference>
<dbReference type="SMART" id="SM00248">
    <property type="entry name" value="ANK"/>
    <property type="match status" value="5"/>
</dbReference>
<dbReference type="Pfam" id="PF12796">
    <property type="entry name" value="Ank_2"/>
    <property type="match status" value="2"/>
</dbReference>
<keyword evidence="1" id="KW-0677">Repeat</keyword>
<dbReference type="STRING" id="103827.A0A0N5D2A3"/>
<evidence type="ECO:0000256" key="3">
    <source>
        <dbReference type="PROSITE-ProRule" id="PRU00023"/>
    </source>
</evidence>
<feature type="repeat" description="ANK" evidence="3">
    <location>
        <begin position="39"/>
        <end position="71"/>
    </location>
</feature>
<sequence>MDGLLYKVETFLKAAGSDDLDSVAVDLAHGLSADVMDDDHVTALQIASAQGNLTMMEILLKAGASVDNCNHCGFTPLLHAARNGKAQAVELLINHGADTLRTTFYGTSALSLASAGGHLDTIIILREYQNQTRRHAPTPLIAAIARNQYETVIYLEFFGMIQHPCRDMFYEIDAFSVAKSLMDLKMMTLLRDLRLQPQNQMLIGSLAEEELLNEVPCKTPDIRCLIRGRCLSLLDWILNLNNYKELPEGTTPLMYASVVQLILRYTCDINATCCGFTALMIALVSGNDLLSQYLIRKGASQNGISPATIQLILTGEMPQLCLTRKISALLGSIFRWIGKSNRISHQQVKLTENGQQPSFVQKVEQNMGVKSSWVPQKLIDALAWPEYFSTSFPANFPINNHKSTPKRLVNVDPNQSSDVEVARVYSDCFQEHGSSISKLRSALFHFGNGPPKNISDSSVCSSDCAESVGIISTTNTLQETDVPLIENLDELCSAYAYEEKYWNLLSRRCSPAVCLKLQQQEVDYETFLMLTKAEFISFGINRSDANILGNLQKKLREELGITAA</sequence>
<dbReference type="InterPro" id="IPR036770">
    <property type="entry name" value="Ankyrin_rpt-contain_sf"/>
</dbReference>
<evidence type="ECO:0000313" key="5">
    <source>
        <dbReference type="Proteomes" id="UP000276776"/>
    </source>
</evidence>
<reference evidence="4 5" key="2">
    <citation type="submission" date="2018-11" db="EMBL/GenBank/DDBJ databases">
        <authorList>
            <consortium name="Pathogen Informatics"/>
        </authorList>
    </citation>
    <scope>NUCLEOTIDE SEQUENCE [LARGE SCALE GENOMIC DNA]</scope>
</reference>
<dbReference type="PANTHER" id="PTHR24173">
    <property type="entry name" value="ANKYRIN REPEAT CONTAINING"/>
    <property type="match status" value="1"/>
</dbReference>
<dbReference type="SUPFAM" id="SSF48403">
    <property type="entry name" value="Ankyrin repeat"/>
    <property type="match status" value="2"/>
</dbReference>
<dbReference type="EMBL" id="UYYF01004464">
    <property type="protein sequence ID" value="VDN04405.1"/>
    <property type="molecule type" value="Genomic_DNA"/>
</dbReference>
<reference evidence="6" key="1">
    <citation type="submission" date="2017-02" db="UniProtKB">
        <authorList>
            <consortium name="WormBaseParasite"/>
        </authorList>
    </citation>
    <scope>IDENTIFICATION</scope>
</reference>
<keyword evidence="2 3" id="KW-0040">ANK repeat</keyword>
<evidence type="ECO:0000313" key="6">
    <source>
        <dbReference type="WBParaSite" id="TCLT_0000700401-mRNA-1"/>
    </source>
</evidence>
<dbReference type="OrthoDB" id="539213at2759"/>
<dbReference type="PANTHER" id="PTHR24173:SF74">
    <property type="entry name" value="ANKYRIN REPEAT DOMAIN-CONTAINING PROTEIN 16"/>
    <property type="match status" value="1"/>
</dbReference>
<dbReference type="Gene3D" id="1.25.40.20">
    <property type="entry name" value="Ankyrin repeat-containing domain"/>
    <property type="match status" value="2"/>
</dbReference>